<reference evidence="1 2" key="2">
    <citation type="submission" date="2018-03" db="EMBL/GenBank/DDBJ databases">
        <authorList>
            <person name="Keele B.F."/>
        </authorList>
    </citation>
    <scope>NUCLEOTIDE SEQUENCE [LARGE SCALE GENOMIC DNA]</scope>
    <source>
        <strain evidence="1 2">CCALA 016</strain>
    </source>
</reference>
<reference evidence="1 2" key="1">
    <citation type="submission" date="2018-03" db="EMBL/GenBank/DDBJ databases">
        <title>The ancient ancestry and fast evolution of plastids.</title>
        <authorList>
            <person name="Moore K.R."/>
            <person name="Magnabosco C."/>
            <person name="Momper L."/>
            <person name="Gold D.A."/>
            <person name="Bosak T."/>
            <person name="Fournier G.P."/>
        </authorList>
    </citation>
    <scope>NUCLEOTIDE SEQUENCE [LARGE SCALE GENOMIC DNA]</scope>
    <source>
        <strain evidence="1 2">CCALA 016</strain>
    </source>
</reference>
<dbReference type="Proteomes" id="UP000239001">
    <property type="component" value="Unassembled WGS sequence"/>
</dbReference>
<dbReference type="AlphaFoldDB" id="A0A2T1LTC2"/>
<dbReference type="EMBL" id="PXOH01000028">
    <property type="protein sequence ID" value="PSF33883.1"/>
    <property type="molecule type" value="Genomic_DNA"/>
</dbReference>
<name>A0A2T1LTC2_9CHRO</name>
<evidence type="ECO:0000313" key="2">
    <source>
        <dbReference type="Proteomes" id="UP000239001"/>
    </source>
</evidence>
<evidence type="ECO:0000313" key="1">
    <source>
        <dbReference type="EMBL" id="PSF33883.1"/>
    </source>
</evidence>
<organism evidence="1 2">
    <name type="scientific">Aphanothece hegewaldii CCALA 016</name>
    <dbReference type="NCBI Taxonomy" id="2107694"/>
    <lineage>
        <taxon>Bacteria</taxon>
        <taxon>Bacillati</taxon>
        <taxon>Cyanobacteriota</taxon>
        <taxon>Cyanophyceae</taxon>
        <taxon>Oscillatoriophycideae</taxon>
        <taxon>Chroococcales</taxon>
        <taxon>Aphanothecaceae</taxon>
        <taxon>Aphanothece</taxon>
    </lineage>
</organism>
<protein>
    <submittedName>
        <fullName evidence="1">Uncharacterized protein</fullName>
    </submittedName>
</protein>
<gene>
    <name evidence="1" type="ORF">C7H19_19360</name>
</gene>
<comment type="caution">
    <text evidence="1">The sequence shown here is derived from an EMBL/GenBank/DDBJ whole genome shotgun (WGS) entry which is preliminary data.</text>
</comment>
<proteinExistence type="predicted"/>
<keyword evidence="2" id="KW-1185">Reference proteome</keyword>
<accession>A0A2T1LTC2</accession>
<sequence>MEKKMFNCSTLDWIVSWTFSRRRFPARYLQQIIINIHFLFFSCFIRLVDGQIKASAQFPLSQTKMGRALLPFSLSVSSDWVSRLVSFREAIAQTYVCLAKIND</sequence>